<organism evidence="2 3">
    <name type="scientific">Erythrobacter litoralis (strain HTCC2594)</name>
    <dbReference type="NCBI Taxonomy" id="314225"/>
    <lineage>
        <taxon>Bacteria</taxon>
        <taxon>Pseudomonadati</taxon>
        <taxon>Pseudomonadota</taxon>
        <taxon>Alphaproteobacteria</taxon>
        <taxon>Sphingomonadales</taxon>
        <taxon>Erythrobacteraceae</taxon>
        <taxon>Erythrobacter/Porphyrobacter group</taxon>
        <taxon>Erythrobacter</taxon>
    </lineage>
</organism>
<dbReference type="GO" id="GO:0007165">
    <property type="term" value="P:signal transduction"/>
    <property type="evidence" value="ECO:0007669"/>
    <property type="project" value="InterPro"/>
</dbReference>
<evidence type="ECO:0000313" key="3">
    <source>
        <dbReference type="Proteomes" id="UP000008808"/>
    </source>
</evidence>
<dbReference type="eggNOG" id="COG0835">
    <property type="taxonomic scope" value="Bacteria"/>
</dbReference>
<dbReference type="PROSITE" id="PS50851">
    <property type="entry name" value="CHEW"/>
    <property type="match status" value="1"/>
</dbReference>
<dbReference type="Proteomes" id="UP000008808">
    <property type="component" value="Chromosome"/>
</dbReference>
<gene>
    <name evidence="2" type="ordered locus">ELI_11260</name>
</gene>
<protein>
    <recommendedName>
        <fullName evidence="1">CheW-like domain-containing protein</fullName>
    </recommendedName>
</protein>
<name>Q2N7J7_ERYLH</name>
<dbReference type="RefSeq" id="WP_011415167.1">
    <property type="nucleotide sequence ID" value="NC_007722.1"/>
</dbReference>
<dbReference type="Gene3D" id="2.40.50.180">
    <property type="entry name" value="CheA-289, Domain 4"/>
    <property type="match status" value="1"/>
</dbReference>
<dbReference type="InterPro" id="IPR002545">
    <property type="entry name" value="CheW-lke_dom"/>
</dbReference>
<dbReference type="GO" id="GO:0006935">
    <property type="term" value="P:chemotaxis"/>
    <property type="evidence" value="ECO:0007669"/>
    <property type="project" value="InterPro"/>
</dbReference>
<dbReference type="SUPFAM" id="SSF50341">
    <property type="entry name" value="CheW-like"/>
    <property type="match status" value="1"/>
</dbReference>
<feature type="domain" description="CheW-like" evidence="1">
    <location>
        <begin position="3"/>
        <end position="144"/>
    </location>
</feature>
<dbReference type="EMBL" id="CP000157">
    <property type="protein sequence ID" value="ABC64344.1"/>
    <property type="molecule type" value="Genomic_DNA"/>
</dbReference>
<dbReference type="Pfam" id="PF01584">
    <property type="entry name" value="CheW"/>
    <property type="match status" value="1"/>
</dbReference>
<dbReference type="SMART" id="SM00260">
    <property type="entry name" value="CheW"/>
    <property type="match status" value="1"/>
</dbReference>
<dbReference type="AlphaFoldDB" id="Q2N7J7"/>
<keyword evidence="3" id="KW-1185">Reference proteome</keyword>
<reference evidence="3" key="1">
    <citation type="journal article" date="2009" name="J. Bacteriol.">
        <title>Complete genome sequence of Erythrobacter litoralis HTCC2594.</title>
        <authorList>
            <person name="Oh H.M."/>
            <person name="Giovannoni S.J."/>
            <person name="Ferriera S."/>
            <person name="Johnson J."/>
            <person name="Cho J.C."/>
        </authorList>
    </citation>
    <scope>NUCLEOTIDE SEQUENCE [LARGE SCALE GENOMIC DNA]</scope>
    <source>
        <strain evidence="3">HTCC2594</strain>
    </source>
</reference>
<proteinExistence type="predicted"/>
<evidence type="ECO:0000313" key="2">
    <source>
        <dbReference type="EMBL" id="ABC64344.1"/>
    </source>
</evidence>
<dbReference type="Gene3D" id="2.30.30.40">
    <property type="entry name" value="SH3 Domains"/>
    <property type="match status" value="1"/>
</dbReference>
<evidence type="ECO:0000259" key="1">
    <source>
        <dbReference type="PROSITE" id="PS50851"/>
    </source>
</evidence>
<accession>Q2N7J7</accession>
<dbReference type="STRING" id="314225.ELI_11260"/>
<dbReference type="InterPro" id="IPR036061">
    <property type="entry name" value="CheW-like_dom_sf"/>
</dbReference>
<dbReference type="HOGENOM" id="CLU_048995_3_3_5"/>
<sequence>MTGDLFLVAEIGGRTVAVPAADVASVSELEKTTAVPGAPEWIEGIGTQRSRALTVIDACKAIGIEGPDDGQVPDARCIVFVCEGHQYALRCDRILDVTPAESLSGEAPKGLGALWLTATAGVVETAFGPALRLDLPACVAGPDRIAA</sequence>
<dbReference type="KEGG" id="eli:ELI_11260"/>
<dbReference type="OrthoDB" id="7390823at2"/>